<evidence type="ECO:0000256" key="1">
    <source>
        <dbReference type="SAM" id="Phobius"/>
    </source>
</evidence>
<keyword evidence="1" id="KW-1133">Transmembrane helix</keyword>
<proteinExistence type="predicted"/>
<keyword evidence="1" id="KW-0812">Transmembrane</keyword>
<keyword evidence="1" id="KW-0472">Membrane</keyword>
<evidence type="ECO:0000313" key="3">
    <source>
        <dbReference type="Proteomes" id="UP000235464"/>
    </source>
</evidence>
<gene>
    <name evidence="2" type="ORF">SCNRRL3882_7804</name>
</gene>
<reference evidence="3" key="1">
    <citation type="submission" date="2017-11" db="EMBL/GenBank/DDBJ databases">
        <authorList>
            <person name="Wibberg D."/>
        </authorList>
    </citation>
    <scope>NUCLEOTIDE SEQUENCE [LARGE SCALE GENOMIC DNA]</scope>
</reference>
<dbReference type="EMBL" id="LT963352">
    <property type="protein sequence ID" value="SOR84359.1"/>
    <property type="molecule type" value="Genomic_DNA"/>
</dbReference>
<feature type="transmembrane region" description="Helical" evidence="1">
    <location>
        <begin position="7"/>
        <end position="29"/>
    </location>
</feature>
<dbReference type="AlphaFoldDB" id="A0A2N9BLW9"/>
<dbReference type="Proteomes" id="UP000235464">
    <property type="component" value="Chromosome I"/>
</dbReference>
<keyword evidence="3" id="KW-1185">Reference proteome</keyword>
<evidence type="ECO:0000313" key="2">
    <source>
        <dbReference type="EMBL" id="SOR84359.1"/>
    </source>
</evidence>
<sequence>MSRDRRVLRLLEGLCAVTALLYATLLVLFTNHDALQVSYENGDLSSTIVVFAGRASAGWACAWCAPPDAAQLGWSSVVHAPSAWWP</sequence>
<protein>
    <submittedName>
        <fullName evidence="2">Uncharacterized protein</fullName>
    </submittedName>
</protein>
<dbReference type="RefSeq" id="WP_158688477.1">
    <property type="nucleotide sequence ID" value="NZ_LT962942.1"/>
</dbReference>
<accession>A0A2N9BLW9</accession>
<organism evidence="2 3">
    <name type="scientific">Streptomyces chartreusis NRRL 3882</name>
    <dbReference type="NCBI Taxonomy" id="1079985"/>
    <lineage>
        <taxon>Bacteria</taxon>
        <taxon>Bacillati</taxon>
        <taxon>Actinomycetota</taxon>
        <taxon>Actinomycetes</taxon>
        <taxon>Kitasatosporales</taxon>
        <taxon>Streptomycetaceae</taxon>
        <taxon>Streptomyces</taxon>
    </lineage>
</organism>
<name>A0A2N9BLW9_STRCX</name>